<evidence type="ECO:0000313" key="3">
    <source>
        <dbReference type="Proteomes" id="UP000054823"/>
    </source>
</evidence>
<accession>A0A0P1ERZ3</accession>
<dbReference type="GO" id="GO:0005886">
    <property type="term" value="C:plasma membrane"/>
    <property type="evidence" value="ECO:0007669"/>
    <property type="project" value="TreeGrafter"/>
</dbReference>
<organism evidence="2 3">
    <name type="scientific">Shimia marina</name>
    <dbReference type="NCBI Taxonomy" id="321267"/>
    <lineage>
        <taxon>Bacteria</taxon>
        <taxon>Pseudomonadati</taxon>
        <taxon>Pseudomonadota</taxon>
        <taxon>Alphaproteobacteria</taxon>
        <taxon>Rhodobacterales</taxon>
        <taxon>Roseobacteraceae</taxon>
    </lineage>
</organism>
<dbReference type="GO" id="GO:0090313">
    <property type="term" value="P:regulation of protein targeting to membrane"/>
    <property type="evidence" value="ECO:0007669"/>
    <property type="project" value="TreeGrafter"/>
</dbReference>
<dbReference type="AlphaFoldDB" id="A0A0P1ERZ3"/>
<dbReference type="PANTHER" id="PTHR30441">
    <property type="entry name" value="DUF748 DOMAIN-CONTAINING PROTEIN"/>
    <property type="match status" value="1"/>
</dbReference>
<dbReference type="Proteomes" id="UP000054823">
    <property type="component" value="Unassembled WGS sequence"/>
</dbReference>
<sequence length="640" mass="66063">MKLIRGLIGAFVVLLIGAVVLVVALPGEKLAKLAADQVKAQTGRELSFGGPVGISWYPVLGISAEDVQFANAPWSDLGPMFSAKKAVIGVDVMAALSGAVRIKNIELDAPDVLLQKNAEGAVNWTLSGVSADAPAPSPDAESTESGGVALQDFALERFVMKDARVRYLEHGGTRHEFSGLSMQMRWPSHDKAADVTLQAAPFGRAIEMEASVAAPLDLLRGQLSSVAITLTSAGGSAGFDGRFGLTPEASGQLRLAAPDAAAFFAALGTTGPEGPVAASGNVTLTGAGQFSLRGGTLEALGNALTVQADVDLAVTPPYVKAQVATNRLAFASSETGEAAQTSSAGEGGWSTDEINASALGLVNGTVSFAAESMSFDGVEVGRTRATVEIDRARAVVTIAEMAAYDGTVGGTFVANNRGGLSVRGDLTVRQIALQPFLTATADVDSFTGKADLNTRFLSSGQSLDALMNGLSGDGTIRIGRGTIEGIDLDRLLRGDVTGGTTVFDTMSASWTISDGVLLNEDLAMSLPRLAATGKGTVGLGLRTIDYLFTPQLKGSEGAAVIVPVKIRGSWDNPSIVPDLEAAIKGSFDEELKAVEDDAVKALEKELGLEAKEGQSTEDALKDKLENEAKKGLLKLLGGGN</sequence>
<proteinExistence type="predicted"/>
<dbReference type="InterPro" id="IPR007844">
    <property type="entry name" value="AsmA"/>
</dbReference>
<gene>
    <name evidence="2" type="ORF">SHM7688_02610</name>
</gene>
<name>A0A0P1ERZ3_9RHOB</name>
<dbReference type="RefSeq" id="WP_058240345.1">
    <property type="nucleotide sequence ID" value="NZ_CYPW01000027.1"/>
</dbReference>
<reference evidence="2 3" key="1">
    <citation type="submission" date="2015-09" db="EMBL/GenBank/DDBJ databases">
        <authorList>
            <consortium name="Swine Surveillance"/>
        </authorList>
    </citation>
    <scope>NUCLEOTIDE SEQUENCE [LARGE SCALE GENOMIC DNA]</scope>
    <source>
        <strain evidence="2 3">CECT 7688</strain>
    </source>
</reference>
<dbReference type="OrthoDB" id="5439561at2"/>
<feature type="domain" description="AsmA" evidence="1">
    <location>
        <begin position="8"/>
        <end position="169"/>
    </location>
</feature>
<dbReference type="InterPro" id="IPR052894">
    <property type="entry name" value="AsmA-related"/>
</dbReference>
<evidence type="ECO:0000313" key="2">
    <source>
        <dbReference type="EMBL" id="CUH53158.1"/>
    </source>
</evidence>
<feature type="domain" description="AsmA" evidence="1">
    <location>
        <begin position="339"/>
        <end position="521"/>
    </location>
</feature>
<protein>
    <submittedName>
        <fullName evidence="2">Putative assembly protein</fullName>
    </submittedName>
</protein>
<keyword evidence="3" id="KW-1185">Reference proteome</keyword>
<evidence type="ECO:0000259" key="1">
    <source>
        <dbReference type="Pfam" id="PF05170"/>
    </source>
</evidence>
<dbReference type="PANTHER" id="PTHR30441:SF4">
    <property type="entry name" value="PROTEIN ASMA"/>
    <property type="match status" value="1"/>
</dbReference>
<dbReference type="Pfam" id="PF05170">
    <property type="entry name" value="AsmA"/>
    <property type="match status" value="2"/>
</dbReference>
<dbReference type="STRING" id="321267.SHM7688_02610"/>
<dbReference type="EMBL" id="CYPW01000027">
    <property type="protein sequence ID" value="CUH53158.1"/>
    <property type="molecule type" value="Genomic_DNA"/>
</dbReference>